<protein>
    <submittedName>
        <fullName evidence="3">Recombinase family protein</fullName>
    </submittedName>
</protein>
<accession>A0A385ABW6</accession>
<organism evidence="3 4">
    <name type="scientific">Latilactobacillus curvatus</name>
    <name type="common">Lactobacillus curvatus</name>
    <dbReference type="NCBI Taxonomy" id="28038"/>
    <lineage>
        <taxon>Bacteria</taxon>
        <taxon>Bacillati</taxon>
        <taxon>Bacillota</taxon>
        <taxon>Bacilli</taxon>
        <taxon>Lactobacillales</taxon>
        <taxon>Lactobacillaceae</taxon>
        <taxon>Latilactobacillus</taxon>
    </lineage>
</organism>
<dbReference type="SUPFAM" id="SSF53041">
    <property type="entry name" value="Resolvase-like"/>
    <property type="match status" value="1"/>
</dbReference>
<dbReference type="Gene3D" id="1.10.10.60">
    <property type="entry name" value="Homeodomain-like"/>
    <property type="match status" value="1"/>
</dbReference>
<dbReference type="CDD" id="cd03768">
    <property type="entry name" value="SR_ResInv"/>
    <property type="match status" value="1"/>
</dbReference>
<dbReference type="InterPro" id="IPR050639">
    <property type="entry name" value="SSR_resolvase"/>
</dbReference>
<dbReference type="InterPro" id="IPR006120">
    <property type="entry name" value="Resolvase_HTH_dom"/>
</dbReference>
<dbReference type="RefSeq" id="WP_116843379.1">
    <property type="nucleotide sequence ID" value="NZ_CP025476.1"/>
</dbReference>
<evidence type="ECO:0000256" key="1">
    <source>
        <dbReference type="ARBA" id="ARBA00009913"/>
    </source>
</evidence>
<dbReference type="Proteomes" id="UP000257607">
    <property type="component" value="Chromosome"/>
</dbReference>
<dbReference type="SMART" id="SM00857">
    <property type="entry name" value="Resolvase"/>
    <property type="match status" value="1"/>
</dbReference>
<dbReference type="PANTHER" id="PTHR30461:SF26">
    <property type="entry name" value="RESOLVASE HOMOLOG YNEB"/>
    <property type="match status" value="1"/>
</dbReference>
<gene>
    <name evidence="3" type="ORF">DT351_01245</name>
</gene>
<dbReference type="PANTHER" id="PTHR30461">
    <property type="entry name" value="DNA-INVERTASE FROM LAMBDOID PROPHAGE"/>
    <property type="match status" value="1"/>
</dbReference>
<dbReference type="Gene3D" id="3.40.50.1390">
    <property type="entry name" value="Resolvase, N-terminal catalytic domain"/>
    <property type="match status" value="1"/>
</dbReference>
<proteinExistence type="inferred from homology"/>
<dbReference type="InterPro" id="IPR009057">
    <property type="entry name" value="Homeodomain-like_sf"/>
</dbReference>
<dbReference type="Pfam" id="PF02796">
    <property type="entry name" value="HTH_7"/>
    <property type="match status" value="1"/>
</dbReference>
<evidence type="ECO:0000313" key="3">
    <source>
        <dbReference type="EMBL" id="AXN35068.1"/>
    </source>
</evidence>
<name>A0A385ABW6_LATCU</name>
<comment type="similarity">
    <text evidence="1">Belongs to the site-specific recombinase resolvase family.</text>
</comment>
<dbReference type="SUPFAM" id="SSF46689">
    <property type="entry name" value="Homeodomain-like"/>
    <property type="match status" value="1"/>
</dbReference>
<reference evidence="3 4" key="1">
    <citation type="submission" date="2018-07" db="EMBL/GenBank/DDBJ databases">
        <title>Lactobacillus curvatus genome sequence.</title>
        <authorList>
            <person name="Prechtl R."/>
        </authorList>
    </citation>
    <scope>NUCLEOTIDE SEQUENCE [LARGE SCALE GENOMIC DNA]</scope>
    <source>
        <strain evidence="3 4">TMW 1.1928</strain>
    </source>
</reference>
<dbReference type="AlphaFoldDB" id="A0A385ABW6"/>
<dbReference type="InterPro" id="IPR036162">
    <property type="entry name" value="Resolvase-like_N_sf"/>
</dbReference>
<dbReference type="GO" id="GO:0000150">
    <property type="term" value="F:DNA strand exchange activity"/>
    <property type="evidence" value="ECO:0007669"/>
    <property type="project" value="InterPro"/>
</dbReference>
<evidence type="ECO:0000313" key="4">
    <source>
        <dbReference type="Proteomes" id="UP000257607"/>
    </source>
</evidence>
<sequence length="185" mass="21056">MKFGYARVLSAGQSLATQISQLKEESCDIIYSEKFTGTTVDRPKFNELLDRVSSGDTIVVTKLDRFARNTKEALEIIQELFKARIKIHILNMGIIEDTPSGRLIFTLFSAFAQFERDMILTRTQEGKHNARVTNPSYTEGRKTTYTDDDIQAALDMREEGFTYAQISYQTGISASTLKRRFKKTS</sequence>
<evidence type="ECO:0000259" key="2">
    <source>
        <dbReference type="PROSITE" id="PS51736"/>
    </source>
</evidence>
<dbReference type="GO" id="GO:0003677">
    <property type="term" value="F:DNA binding"/>
    <property type="evidence" value="ECO:0007669"/>
    <property type="project" value="InterPro"/>
</dbReference>
<feature type="domain" description="Resolvase/invertase-type recombinase catalytic" evidence="2">
    <location>
        <begin position="1"/>
        <end position="134"/>
    </location>
</feature>
<dbReference type="InterPro" id="IPR006119">
    <property type="entry name" value="Resolv_N"/>
</dbReference>
<dbReference type="PROSITE" id="PS51736">
    <property type="entry name" value="RECOMBINASES_3"/>
    <property type="match status" value="1"/>
</dbReference>
<dbReference type="Pfam" id="PF00239">
    <property type="entry name" value="Resolvase"/>
    <property type="match status" value="1"/>
</dbReference>
<dbReference type="EMBL" id="CP031003">
    <property type="protein sequence ID" value="AXN35068.1"/>
    <property type="molecule type" value="Genomic_DNA"/>
</dbReference>